<evidence type="ECO:0000313" key="2">
    <source>
        <dbReference type="Proteomes" id="UP001152607"/>
    </source>
</evidence>
<proteinExistence type="predicted"/>
<name>A0A9W4UFU4_9PLEO</name>
<keyword evidence="2" id="KW-1185">Reference proteome</keyword>
<dbReference type="Proteomes" id="UP001152607">
    <property type="component" value="Unassembled WGS sequence"/>
</dbReference>
<evidence type="ECO:0000313" key="1">
    <source>
        <dbReference type="EMBL" id="CAI6334944.1"/>
    </source>
</evidence>
<comment type="caution">
    <text evidence="1">The sequence shown here is derived from an EMBL/GenBank/DDBJ whole genome shotgun (WGS) entry which is preliminary data.</text>
</comment>
<sequence length="66" mass="7706">MVYTLVYLISPLPLFFRSYCVHMHAGTYGNWALRMDFVESEKMQTRVSLSNIIILSSCTCACMYIW</sequence>
<organism evidence="1 2">
    <name type="scientific">Periconia digitata</name>
    <dbReference type="NCBI Taxonomy" id="1303443"/>
    <lineage>
        <taxon>Eukaryota</taxon>
        <taxon>Fungi</taxon>
        <taxon>Dikarya</taxon>
        <taxon>Ascomycota</taxon>
        <taxon>Pezizomycotina</taxon>
        <taxon>Dothideomycetes</taxon>
        <taxon>Pleosporomycetidae</taxon>
        <taxon>Pleosporales</taxon>
        <taxon>Massarineae</taxon>
        <taxon>Periconiaceae</taxon>
        <taxon>Periconia</taxon>
    </lineage>
</organism>
<reference evidence="1" key="1">
    <citation type="submission" date="2023-01" db="EMBL/GenBank/DDBJ databases">
        <authorList>
            <person name="Van Ghelder C."/>
            <person name="Rancurel C."/>
        </authorList>
    </citation>
    <scope>NUCLEOTIDE SEQUENCE</scope>
    <source>
        <strain evidence="1">CNCM I-4278</strain>
    </source>
</reference>
<gene>
    <name evidence="1" type="ORF">PDIGIT_LOCUS8018</name>
</gene>
<dbReference type="EMBL" id="CAOQHR010000005">
    <property type="protein sequence ID" value="CAI6334944.1"/>
    <property type="molecule type" value="Genomic_DNA"/>
</dbReference>
<protein>
    <submittedName>
        <fullName evidence="1">Uncharacterized protein</fullName>
    </submittedName>
</protein>
<dbReference type="AlphaFoldDB" id="A0A9W4UFU4"/>
<accession>A0A9W4UFU4</accession>